<dbReference type="HOGENOM" id="CLU_1593087_0_0_10"/>
<proteinExistence type="predicted"/>
<dbReference type="Proteomes" id="UP000004407">
    <property type="component" value="Unassembled WGS sequence"/>
</dbReference>
<name>G6AYT0_9BACT</name>
<evidence type="ECO:0000313" key="1">
    <source>
        <dbReference type="EMBL" id="EHJ38971.1"/>
    </source>
</evidence>
<dbReference type="EMBL" id="AFZZ01000160">
    <property type="protein sequence ID" value="EHJ38971.1"/>
    <property type="molecule type" value="Genomic_DNA"/>
</dbReference>
<sequence length="167" mass="18843">MPTNLDWDELNSALVFNIPTEDVNGEYINAEKLSYRIYADGKRYTFTTDLYDHLTQDMDEIPFGFTDNYDIVNNGTLKVIYFHNLQAKKLHVESVYTVDGTATTSDRALYDFDPTGISLNTADMKVADTRYYSIEGAQIATPAKGTIVLKAVTYADGKRKVTKEIVK</sequence>
<dbReference type="AlphaFoldDB" id="G6AYT0"/>
<protein>
    <submittedName>
        <fullName evidence="1">Uncharacterized protein</fullName>
    </submittedName>
</protein>
<evidence type="ECO:0000313" key="2">
    <source>
        <dbReference type="Proteomes" id="UP000004407"/>
    </source>
</evidence>
<organism evidence="1 2">
    <name type="scientific">Leyella stercorea DSM 18206</name>
    <dbReference type="NCBI Taxonomy" id="1002367"/>
    <lineage>
        <taxon>Bacteria</taxon>
        <taxon>Pseudomonadati</taxon>
        <taxon>Bacteroidota</taxon>
        <taxon>Bacteroidia</taxon>
        <taxon>Bacteroidales</taxon>
        <taxon>Prevotellaceae</taxon>
        <taxon>Leyella</taxon>
    </lineage>
</organism>
<reference evidence="1 2" key="1">
    <citation type="submission" date="2011-08" db="EMBL/GenBank/DDBJ databases">
        <authorList>
            <person name="Weinstock G."/>
            <person name="Sodergren E."/>
            <person name="Clifton S."/>
            <person name="Fulton L."/>
            <person name="Fulton B."/>
            <person name="Courtney L."/>
            <person name="Fronick C."/>
            <person name="Harrison M."/>
            <person name="Strong C."/>
            <person name="Farmer C."/>
            <person name="Delahaunty K."/>
            <person name="Markovic C."/>
            <person name="Hall O."/>
            <person name="Minx P."/>
            <person name="Tomlinson C."/>
            <person name="Mitreva M."/>
            <person name="Hou S."/>
            <person name="Chen J."/>
            <person name="Wollam A."/>
            <person name="Pepin K.H."/>
            <person name="Johnson M."/>
            <person name="Bhonagiri V."/>
            <person name="Zhang X."/>
            <person name="Suruliraj S."/>
            <person name="Warren W."/>
            <person name="Chinwalla A."/>
            <person name="Mardis E.R."/>
            <person name="Wilson R.K."/>
        </authorList>
    </citation>
    <scope>NUCLEOTIDE SEQUENCE [LARGE SCALE GENOMIC DNA]</scope>
    <source>
        <strain evidence="1 2">DSM 18206</strain>
    </source>
</reference>
<dbReference type="PATRIC" id="fig|1002367.3.peg.1452"/>
<accession>G6AYT0</accession>
<gene>
    <name evidence="1" type="ORF">HMPREF0673_01791</name>
</gene>
<comment type="caution">
    <text evidence="1">The sequence shown here is derived from an EMBL/GenBank/DDBJ whole genome shotgun (WGS) entry which is preliminary data.</text>
</comment>